<dbReference type="InterPro" id="IPR036864">
    <property type="entry name" value="Zn2-C6_fun-type_DNA-bd_sf"/>
</dbReference>
<dbReference type="InterPro" id="IPR001138">
    <property type="entry name" value="Zn2Cys6_DnaBD"/>
</dbReference>
<organism evidence="6 7">
    <name type="scientific">Penicillium hetheringtonii</name>
    <dbReference type="NCBI Taxonomy" id="911720"/>
    <lineage>
        <taxon>Eukaryota</taxon>
        <taxon>Fungi</taxon>
        <taxon>Dikarya</taxon>
        <taxon>Ascomycota</taxon>
        <taxon>Pezizomycotina</taxon>
        <taxon>Eurotiomycetes</taxon>
        <taxon>Eurotiomycetidae</taxon>
        <taxon>Eurotiales</taxon>
        <taxon>Aspergillaceae</taxon>
        <taxon>Penicillium</taxon>
    </lineage>
</organism>
<dbReference type="SUPFAM" id="SSF57701">
    <property type="entry name" value="Zn2/Cys6 DNA-binding domain"/>
    <property type="match status" value="1"/>
</dbReference>
<comment type="caution">
    <text evidence="6">The sequence shown here is derived from an EMBL/GenBank/DDBJ whole genome shotgun (WGS) entry which is preliminary data.</text>
</comment>
<dbReference type="GO" id="GO:0008270">
    <property type="term" value="F:zinc ion binding"/>
    <property type="evidence" value="ECO:0007669"/>
    <property type="project" value="InterPro"/>
</dbReference>
<keyword evidence="4" id="KW-0539">Nucleus</keyword>
<reference evidence="6 7" key="1">
    <citation type="journal article" date="2023" name="IMA Fungus">
        <title>Comparative genomic study of the Penicillium genus elucidates a diverse pangenome and 15 lateral gene transfer events.</title>
        <authorList>
            <person name="Petersen C."/>
            <person name="Sorensen T."/>
            <person name="Nielsen M.R."/>
            <person name="Sondergaard T.E."/>
            <person name="Sorensen J.L."/>
            <person name="Fitzpatrick D.A."/>
            <person name="Frisvad J.C."/>
            <person name="Nielsen K.L."/>
        </authorList>
    </citation>
    <scope>NUCLEOTIDE SEQUENCE [LARGE SCALE GENOMIC DNA]</scope>
    <source>
        <strain evidence="6 7">IBT 29057</strain>
    </source>
</reference>
<evidence type="ECO:0000313" key="6">
    <source>
        <dbReference type="EMBL" id="KAJ5600848.1"/>
    </source>
</evidence>
<evidence type="ECO:0000256" key="4">
    <source>
        <dbReference type="ARBA" id="ARBA00023242"/>
    </source>
</evidence>
<dbReference type="PANTHER" id="PTHR38111:SF9">
    <property type="entry name" value="ZN(2)-C6 FUNGAL-TYPE DOMAIN-CONTAINING PROTEIN"/>
    <property type="match status" value="1"/>
</dbReference>
<keyword evidence="1" id="KW-0805">Transcription regulation</keyword>
<evidence type="ECO:0000256" key="2">
    <source>
        <dbReference type="ARBA" id="ARBA00023125"/>
    </source>
</evidence>
<keyword evidence="7" id="KW-1185">Reference proteome</keyword>
<sequence>MGGIPYQSQGCTACRKRKVKCDLGSPQCMRCIKRRISCPGYEKGRFILYQDANAASEGGRQQPLMLSPVMPASSTYRSQIFSKFLESSFPLEIVSSDEIDILPSLIVNISTRPVKSEMLERALAAIACIYLGRTHADTHLTQIGIQHYNIAIRHMSQLLSHQVQTDDMIYTTVAFQMIQVRAPHSPKLSWKGLSCIQTRNSNMSLFVPEFPLPIWSSCLVGAYGWYQCAPTTLLSK</sequence>
<gene>
    <name evidence="6" type="ORF">N7450_001915</name>
</gene>
<evidence type="ECO:0000256" key="1">
    <source>
        <dbReference type="ARBA" id="ARBA00023015"/>
    </source>
</evidence>
<dbReference type="AlphaFoldDB" id="A0AAD6E4X9"/>
<dbReference type="Proteomes" id="UP001216150">
    <property type="component" value="Unassembled WGS sequence"/>
</dbReference>
<accession>A0AAD6E4X9</accession>
<protein>
    <recommendedName>
        <fullName evidence="5">Zn(2)-C6 fungal-type domain-containing protein</fullName>
    </recommendedName>
</protein>
<dbReference type="GO" id="GO:0003677">
    <property type="term" value="F:DNA binding"/>
    <property type="evidence" value="ECO:0007669"/>
    <property type="project" value="UniProtKB-KW"/>
</dbReference>
<keyword evidence="3" id="KW-0804">Transcription</keyword>
<dbReference type="CDD" id="cd00067">
    <property type="entry name" value="GAL4"/>
    <property type="match status" value="1"/>
</dbReference>
<dbReference type="Pfam" id="PF00172">
    <property type="entry name" value="Zn_clus"/>
    <property type="match status" value="1"/>
</dbReference>
<evidence type="ECO:0000313" key="7">
    <source>
        <dbReference type="Proteomes" id="UP001216150"/>
    </source>
</evidence>
<proteinExistence type="predicted"/>
<dbReference type="Gene3D" id="4.10.240.10">
    <property type="entry name" value="Zn(2)-C6 fungal-type DNA-binding domain"/>
    <property type="match status" value="1"/>
</dbReference>
<dbReference type="GO" id="GO:0000981">
    <property type="term" value="F:DNA-binding transcription factor activity, RNA polymerase II-specific"/>
    <property type="evidence" value="ECO:0007669"/>
    <property type="project" value="InterPro"/>
</dbReference>
<dbReference type="InterPro" id="IPR053178">
    <property type="entry name" value="Osmoadaptation_assoc"/>
</dbReference>
<name>A0AAD6E4X9_9EURO</name>
<feature type="domain" description="Zn(2)-C6 fungal-type" evidence="5">
    <location>
        <begin position="10"/>
        <end position="38"/>
    </location>
</feature>
<dbReference type="EMBL" id="JAQJAC010000001">
    <property type="protein sequence ID" value="KAJ5600848.1"/>
    <property type="molecule type" value="Genomic_DNA"/>
</dbReference>
<dbReference type="PROSITE" id="PS50048">
    <property type="entry name" value="ZN2_CY6_FUNGAL_2"/>
    <property type="match status" value="1"/>
</dbReference>
<dbReference type="PROSITE" id="PS00463">
    <property type="entry name" value="ZN2_CY6_FUNGAL_1"/>
    <property type="match status" value="1"/>
</dbReference>
<dbReference type="SMART" id="SM00066">
    <property type="entry name" value="GAL4"/>
    <property type="match status" value="1"/>
</dbReference>
<keyword evidence="2" id="KW-0238">DNA-binding</keyword>
<dbReference type="PANTHER" id="PTHR38111">
    <property type="entry name" value="ZN(2)-C6 FUNGAL-TYPE DOMAIN-CONTAINING PROTEIN-RELATED"/>
    <property type="match status" value="1"/>
</dbReference>
<evidence type="ECO:0000259" key="5">
    <source>
        <dbReference type="PROSITE" id="PS50048"/>
    </source>
</evidence>
<evidence type="ECO:0000256" key="3">
    <source>
        <dbReference type="ARBA" id="ARBA00023163"/>
    </source>
</evidence>